<gene>
    <name evidence="2" type="ORF">GO495_16560</name>
</gene>
<organism evidence="2 3">
    <name type="scientific">Chitinophaga oryziterrae</name>
    <dbReference type="NCBI Taxonomy" id="1031224"/>
    <lineage>
        <taxon>Bacteria</taxon>
        <taxon>Pseudomonadati</taxon>
        <taxon>Bacteroidota</taxon>
        <taxon>Chitinophagia</taxon>
        <taxon>Chitinophagales</taxon>
        <taxon>Chitinophagaceae</taxon>
        <taxon>Chitinophaga</taxon>
    </lineage>
</organism>
<evidence type="ECO:0000313" key="3">
    <source>
        <dbReference type="Proteomes" id="UP000468388"/>
    </source>
</evidence>
<protein>
    <recommendedName>
        <fullName evidence="1">Tail specific protease domain-containing protein</fullName>
    </recommendedName>
</protein>
<dbReference type="Gene3D" id="3.90.226.10">
    <property type="entry name" value="2-enoyl-CoA Hydratase, Chain A, domain 1"/>
    <property type="match status" value="1"/>
</dbReference>
<dbReference type="Proteomes" id="UP000468388">
    <property type="component" value="Unassembled WGS sequence"/>
</dbReference>
<sequence length="511" mass="57913">MISPCAYKKANFLHEDILMNRIRVKILSLFFLCIINAFLCLAQNEESIITFRQNLRNDLPIFKQLITSLHPIYNKPGIREQVSRKIDSLYRLGQPMTISQVASVFKYVDIGDFCADSHSYFQWQQTGFKVWPYAVRIIGNSLYINQDSVDIPFAAEITAINGHTVRQLLDALHSSGNRYGADSVMDLSGIEAALPIIWSEEYGPQRSFDVEYRYENQKRHATVEAIPMETYLQVMYPRRVTPSAFWKSKEGKAIDYDIDKANRTATLYLNTFYFPPDTLKTFLDSFFGKLGRDSIGRLVIDLTRNGGGLMNNVPLLYSYLTDRPFSFSLTLSADKKDIPYRKYLTGINYSPLNGQVSRDAERALWGGFRKTATKTYEKKLFQTPLEPVAAEKRFTGAVYILISGQTYSAACAFATLARVNKRALLFGTQAGGNVHFMNAAILLQYRLPNSGLVFSVPACYVNLDFADSLPENKCSVVKPDQNVTSTLILQMFLNRNGNPPALNKLLEYKLD</sequence>
<dbReference type="GO" id="GO:0008236">
    <property type="term" value="F:serine-type peptidase activity"/>
    <property type="evidence" value="ECO:0007669"/>
    <property type="project" value="InterPro"/>
</dbReference>
<comment type="caution">
    <text evidence="2">The sequence shown here is derived from an EMBL/GenBank/DDBJ whole genome shotgun (WGS) entry which is preliminary data.</text>
</comment>
<proteinExistence type="predicted"/>
<dbReference type="EMBL" id="WRXO01000004">
    <property type="protein sequence ID" value="MVT42205.1"/>
    <property type="molecule type" value="Genomic_DNA"/>
</dbReference>
<keyword evidence="3" id="KW-1185">Reference proteome</keyword>
<dbReference type="GO" id="GO:0006508">
    <property type="term" value="P:proteolysis"/>
    <property type="evidence" value="ECO:0007669"/>
    <property type="project" value="InterPro"/>
</dbReference>
<evidence type="ECO:0000313" key="2">
    <source>
        <dbReference type="EMBL" id="MVT42205.1"/>
    </source>
</evidence>
<dbReference type="Pfam" id="PF03572">
    <property type="entry name" value="Peptidase_S41"/>
    <property type="match status" value="1"/>
</dbReference>
<dbReference type="SUPFAM" id="SSF52096">
    <property type="entry name" value="ClpP/crotonase"/>
    <property type="match status" value="1"/>
</dbReference>
<evidence type="ECO:0000259" key="1">
    <source>
        <dbReference type="Pfam" id="PF03572"/>
    </source>
</evidence>
<accession>A0A6N8JA87</accession>
<dbReference type="InterPro" id="IPR029045">
    <property type="entry name" value="ClpP/crotonase-like_dom_sf"/>
</dbReference>
<name>A0A6N8JA87_9BACT</name>
<dbReference type="AlphaFoldDB" id="A0A6N8JA87"/>
<dbReference type="InterPro" id="IPR005151">
    <property type="entry name" value="Tail-specific_protease"/>
</dbReference>
<feature type="domain" description="Tail specific protease" evidence="1">
    <location>
        <begin position="278"/>
        <end position="458"/>
    </location>
</feature>
<reference evidence="2 3" key="1">
    <citation type="submission" date="2019-12" db="EMBL/GenBank/DDBJ databases">
        <title>The draft genomic sequence of strain Chitinophaga oryziterrae JCM 16595.</title>
        <authorList>
            <person name="Zhang X."/>
        </authorList>
    </citation>
    <scope>NUCLEOTIDE SEQUENCE [LARGE SCALE GENOMIC DNA]</scope>
    <source>
        <strain evidence="2 3">JCM 16595</strain>
    </source>
</reference>